<dbReference type="Proteomes" id="UP000177080">
    <property type="component" value="Unassembled WGS sequence"/>
</dbReference>
<accession>A0A1F4ZB41</accession>
<reference evidence="3 4" key="1">
    <citation type="journal article" date="2016" name="Nat. Commun.">
        <title>Thousands of microbial genomes shed light on interconnected biogeochemical processes in an aquifer system.</title>
        <authorList>
            <person name="Anantharaman K."/>
            <person name="Brown C.T."/>
            <person name="Hug L.A."/>
            <person name="Sharon I."/>
            <person name="Castelle C.J."/>
            <person name="Probst A.J."/>
            <person name="Thomas B.C."/>
            <person name="Singh A."/>
            <person name="Wilkins M.J."/>
            <person name="Karaoz U."/>
            <person name="Brodie E.L."/>
            <person name="Williams K.H."/>
            <person name="Hubbard S.S."/>
            <person name="Banfield J.F."/>
        </authorList>
    </citation>
    <scope>NUCLEOTIDE SEQUENCE [LARGE SCALE GENOMIC DNA]</scope>
</reference>
<dbReference type="InterPro" id="IPR027417">
    <property type="entry name" value="P-loop_NTPase"/>
</dbReference>
<dbReference type="PANTHER" id="PTHR33295:SF8">
    <property type="entry name" value="AAA+ ATPASE DOMAIN-CONTAINING PROTEIN"/>
    <property type="match status" value="1"/>
</dbReference>
<name>A0A1F4ZB41_9BACT</name>
<feature type="domain" description="AAA" evidence="1">
    <location>
        <begin position="37"/>
        <end position="165"/>
    </location>
</feature>
<evidence type="ECO:0000313" key="3">
    <source>
        <dbReference type="EMBL" id="OGD03391.1"/>
    </source>
</evidence>
<dbReference type="EMBL" id="MEXN01000007">
    <property type="protein sequence ID" value="OGD03391.1"/>
    <property type="molecule type" value="Genomic_DNA"/>
</dbReference>
<evidence type="ECO:0000259" key="2">
    <source>
        <dbReference type="Pfam" id="PF13635"/>
    </source>
</evidence>
<evidence type="ECO:0000313" key="4">
    <source>
        <dbReference type="Proteomes" id="UP000177080"/>
    </source>
</evidence>
<dbReference type="AlphaFoldDB" id="A0A1F4ZB41"/>
<dbReference type="Pfam" id="PF13173">
    <property type="entry name" value="AAA_14"/>
    <property type="match status" value="1"/>
</dbReference>
<dbReference type="STRING" id="1797259.A2989_00990"/>
<comment type="caution">
    <text evidence="3">The sequence shown here is derived from an EMBL/GenBank/DDBJ whole genome shotgun (WGS) entry which is preliminary data.</text>
</comment>
<proteinExistence type="predicted"/>
<dbReference type="PANTHER" id="PTHR33295">
    <property type="entry name" value="ATPASE"/>
    <property type="match status" value="1"/>
</dbReference>
<dbReference type="InterPro" id="IPR041682">
    <property type="entry name" value="AAA_14"/>
</dbReference>
<dbReference type="Pfam" id="PF13635">
    <property type="entry name" value="DUF4143"/>
    <property type="match status" value="1"/>
</dbReference>
<dbReference type="Gene3D" id="3.40.50.300">
    <property type="entry name" value="P-loop containing nucleotide triphosphate hydrolases"/>
    <property type="match status" value="1"/>
</dbReference>
<feature type="domain" description="DUF4143" evidence="2">
    <location>
        <begin position="207"/>
        <end position="344"/>
    </location>
</feature>
<organism evidence="3 4">
    <name type="scientific">Candidatus Amesbacteria bacterium RIFCSPLOWO2_01_FULL_48_25</name>
    <dbReference type="NCBI Taxonomy" id="1797259"/>
    <lineage>
        <taxon>Bacteria</taxon>
        <taxon>Candidatus Amesiibacteriota</taxon>
    </lineage>
</organism>
<dbReference type="InterPro" id="IPR025420">
    <property type="entry name" value="DUF4143"/>
</dbReference>
<sequence>MNSIFSPLLQEWLSRPLPQVIHRDQPVKLENIGLLGKALVVTGFRRTGKTYLLFDAISRLLATLPRQKVVYLNFEDERIPIQEDTLTQLLPQIEKAYGFLPDYLFLDELQNQPGWSKWLRRILDSSSIKIVVTGSSSQLSSFEIPTELRGRAWEQIVYPLSFPEFTRFQGPSFTDFLIYGGFPEVVLAPQEKKIELLQSYFQTVVKREILDRHHLKNEEPLKTVLKLLLNSTSVTVSKTYNDLKSLGLAIGKTTLNQYFSYFRDSYFTAEVSRLSASAKNRLLYSRKLYVIDSGFITALSARFSQNYGRLLENQIYWHLRRRDPDIFYYRHPHTGQEVDFVQDSRLYQVCYDLSDPDTFERETKSLIQAGKKLKVTNLNLVFHHPAILPLSPAITAIPATDFLSS</sequence>
<gene>
    <name evidence="3" type="ORF">A2989_00990</name>
</gene>
<dbReference type="SUPFAM" id="SSF52540">
    <property type="entry name" value="P-loop containing nucleoside triphosphate hydrolases"/>
    <property type="match status" value="1"/>
</dbReference>
<evidence type="ECO:0008006" key="5">
    <source>
        <dbReference type="Google" id="ProtNLM"/>
    </source>
</evidence>
<evidence type="ECO:0000259" key="1">
    <source>
        <dbReference type="Pfam" id="PF13173"/>
    </source>
</evidence>
<protein>
    <recommendedName>
        <fullName evidence="5">AAA family ATPase</fullName>
    </recommendedName>
</protein>